<comment type="caution">
    <text evidence="1">The sequence shown here is derived from an EMBL/GenBank/DDBJ whole genome shotgun (WGS) entry which is preliminary data.</text>
</comment>
<accession>A0A9P4XV18</accession>
<gene>
    <name evidence="1" type="ORF">M406DRAFT_57604</name>
</gene>
<dbReference type="GeneID" id="63841718"/>
<keyword evidence="2" id="KW-1185">Reference proteome</keyword>
<dbReference type="Proteomes" id="UP000803844">
    <property type="component" value="Unassembled WGS sequence"/>
</dbReference>
<protein>
    <submittedName>
        <fullName evidence="1">Uncharacterized protein</fullName>
    </submittedName>
</protein>
<evidence type="ECO:0000313" key="1">
    <source>
        <dbReference type="EMBL" id="KAF3761504.1"/>
    </source>
</evidence>
<feature type="non-terminal residue" evidence="1">
    <location>
        <position position="98"/>
    </location>
</feature>
<dbReference type="EMBL" id="MU032351">
    <property type="protein sequence ID" value="KAF3761504.1"/>
    <property type="molecule type" value="Genomic_DNA"/>
</dbReference>
<dbReference type="RefSeq" id="XP_040772483.1">
    <property type="nucleotide sequence ID" value="XM_040924589.1"/>
</dbReference>
<sequence>MAVGVKKESSRGDVHGLLQKAGSTGLYRLTQRCCTRWTATRSVFKSGFLSKKKKADDEEEEEERRTGGYVVSKLNRFSFLPLFVLARSQYENICNHRV</sequence>
<proteinExistence type="predicted"/>
<evidence type="ECO:0000313" key="2">
    <source>
        <dbReference type="Proteomes" id="UP000803844"/>
    </source>
</evidence>
<organism evidence="1 2">
    <name type="scientific">Cryphonectria parasitica (strain ATCC 38755 / EP155)</name>
    <dbReference type="NCBI Taxonomy" id="660469"/>
    <lineage>
        <taxon>Eukaryota</taxon>
        <taxon>Fungi</taxon>
        <taxon>Dikarya</taxon>
        <taxon>Ascomycota</taxon>
        <taxon>Pezizomycotina</taxon>
        <taxon>Sordariomycetes</taxon>
        <taxon>Sordariomycetidae</taxon>
        <taxon>Diaporthales</taxon>
        <taxon>Cryphonectriaceae</taxon>
        <taxon>Cryphonectria-Endothia species complex</taxon>
        <taxon>Cryphonectria</taxon>
    </lineage>
</organism>
<name>A0A9P4XV18_CRYP1</name>
<reference evidence="1" key="1">
    <citation type="journal article" date="2020" name="Phytopathology">
        <title>Genome sequence of the chestnut blight fungus Cryphonectria parasitica EP155: A fundamental resource for an archetypical invasive plant pathogen.</title>
        <authorList>
            <person name="Crouch J.A."/>
            <person name="Dawe A."/>
            <person name="Aerts A."/>
            <person name="Barry K."/>
            <person name="Churchill A.C.L."/>
            <person name="Grimwood J."/>
            <person name="Hillman B."/>
            <person name="Milgroom M.G."/>
            <person name="Pangilinan J."/>
            <person name="Smith M."/>
            <person name="Salamov A."/>
            <person name="Schmutz J."/>
            <person name="Yadav J."/>
            <person name="Grigoriev I.V."/>
            <person name="Nuss D."/>
        </authorList>
    </citation>
    <scope>NUCLEOTIDE SEQUENCE</scope>
    <source>
        <strain evidence="1">EP155</strain>
    </source>
</reference>
<dbReference type="AlphaFoldDB" id="A0A9P4XV18"/>